<dbReference type="EMBL" id="FMCV01000024">
    <property type="protein sequence ID" value="SCF40631.1"/>
    <property type="molecule type" value="Genomic_DNA"/>
</dbReference>
<evidence type="ECO:0000313" key="2">
    <source>
        <dbReference type="EMBL" id="SCF40631.1"/>
    </source>
</evidence>
<gene>
    <name evidence="2" type="ORF">GA0070215_12485</name>
</gene>
<protein>
    <submittedName>
        <fullName evidence="2">Helix-turn-helix</fullName>
    </submittedName>
</protein>
<dbReference type="Gene3D" id="1.10.260.40">
    <property type="entry name" value="lambda repressor-like DNA-binding domains"/>
    <property type="match status" value="1"/>
</dbReference>
<dbReference type="InterPro" id="IPR001387">
    <property type="entry name" value="Cro/C1-type_HTH"/>
</dbReference>
<dbReference type="RefSeq" id="WP_091049835.1">
    <property type="nucleotide sequence ID" value="NZ_FMCV01000024.1"/>
</dbReference>
<dbReference type="InterPro" id="IPR010982">
    <property type="entry name" value="Lambda_DNA-bd_dom_sf"/>
</dbReference>
<keyword evidence="3" id="KW-1185">Reference proteome</keyword>
<organism evidence="2 3">
    <name type="scientific">Micromonospora marina</name>
    <dbReference type="NCBI Taxonomy" id="307120"/>
    <lineage>
        <taxon>Bacteria</taxon>
        <taxon>Bacillati</taxon>
        <taxon>Actinomycetota</taxon>
        <taxon>Actinomycetes</taxon>
        <taxon>Micromonosporales</taxon>
        <taxon>Micromonosporaceae</taxon>
        <taxon>Micromonospora</taxon>
    </lineage>
</organism>
<feature type="domain" description="HTH cro/C1-type" evidence="1">
    <location>
        <begin position="39"/>
        <end position="93"/>
    </location>
</feature>
<dbReference type="SUPFAM" id="SSF47413">
    <property type="entry name" value="lambda repressor-like DNA-binding domains"/>
    <property type="match status" value="1"/>
</dbReference>
<proteinExistence type="predicted"/>
<dbReference type="PROSITE" id="PS50943">
    <property type="entry name" value="HTH_CROC1"/>
    <property type="match status" value="1"/>
</dbReference>
<accession>A0A1C5A6D2</accession>
<evidence type="ECO:0000259" key="1">
    <source>
        <dbReference type="PROSITE" id="PS50943"/>
    </source>
</evidence>
<evidence type="ECO:0000313" key="3">
    <source>
        <dbReference type="Proteomes" id="UP000198551"/>
    </source>
</evidence>
<sequence length="105" mass="11481">MNLSDMAPLDAVIAEQRQDPAFRQAWDEGVFARQVAITLVRYRAEHGLTQQQLADLLTVHQPNVARLESGEKTPTLKELARMTAVTGLTFHLAVANGAVELSEAA</sequence>
<dbReference type="SMART" id="SM00530">
    <property type="entry name" value="HTH_XRE"/>
    <property type="match status" value="1"/>
</dbReference>
<dbReference type="AlphaFoldDB" id="A0A1C5A6D2"/>
<reference evidence="3" key="1">
    <citation type="submission" date="2016-06" db="EMBL/GenBank/DDBJ databases">
        <authorList>
            <person name="Varghese N."/>
        </authorList>
    </citation>
    <scope>NUCLEOTIDE SEQUENCE [LARGE SCALE GENOMIC DNA]</scope>
    <source>
        <strain evidence="3">DSM 45555</strain>
    </source>
</reference>
<dbReference type="CDD" id="cd00093">
    <property type="entry name" value="HTH_XRE"/>
    <property type="match status" value="1"/>
</dbReference>
<dbReference type="GO" id="GO:0003677">
    <property type="term" value="F:DNA binding"/>
    <property type="evidence" value="ECO:0007669"/>
    <property type="project" value="InterPro"/>
</dbReference>
<name>A0A1C5A6D2_9ACTN</name>
<dbReference type="Pfam" id="PF01381">
    <property type="entry name" value="HTH_3"/>
    <property type="match status" value="1"/>
</dbReference>
<dbReference type="Proteomes" id="UP000198551">
    <property type="component" value="Unassembled WGS sequence"/>
</dbReference>